<organism evidence="3 4">
    <name type="scientific">Neotamlana laminarinivorans</name>
    <dbReference type="NCBI Taxonomy" id="2883124"/>
    <lineage>
        <taxon>Bacteria</taxon>
        <taxon>Pseudomonadati</taxon>
        <taxon>Bacteroidota</taxon>
        <taxon>Flavobacteriia</taxon>
        <taxon>Flavobacteriales</taxon>
        <taxon>Flavobacteriaceae</taxon>
        <taxon>Neotamlana</taxon>
    </lineage>
</organism>
<evidence type="ECO:0000313" key="4">
    <source>
        <dbReference type="Proteomes" id="UP001139199"/>
    </source>
</evidence>
<dbReference type="SUPFAM" id="SSF53756">
    <property type="entry name" value="UDP-Glycosyltransferase/glycogen phosphorylase"/>
    <property type="match status" value="1"/>
</dbReference>
<accession>A0A9X1I0K6</accession>
<dbReference type="Proteomes" id="UP001139199">
    <property type="component" value="Unassembled WGS sequence"/>
</dbReference>
<dbReference type="Pfam" id="PF13579">
    <property type="entry name" value="Glyco_trans_4_4"/>
    <property type="match status" value="1"/>
</dbReference>
<reference evidence="3" key="1">
    <citation type="submission" date="2021-10" db="EMBL/GenBank/DDBJ databases">
        <title>Tamlana sargassums sp. nov., and Tamlana laminarinivorans sp. nov., two new bacteria isolated from the brown alga.</title>
        <authorList>
            <person name="Li J."/>
        </authorList>
    </citation>
    <scope>NUCLEOTIDE SEQUENCE</scope>
    <source>
        <strain evidence="3">PT2-4</strain>
    </source>
</reference>
<dbReference type="PANTHER" id="PTHR45947:SF3">
    <property type="entry name" value="SULFOQUINOVOSYL TRANSFERASE SQD2"/>
    <property type="match status" value="1"/>
</dbReference>
<dbReference type="GO" id="GO:0016758">
    <property type="term" value="F:hexosyltransferase activity"/>
    <property type="evidence" value="ECO:0007669"/>
    <property type="project" value="TreeGrafter"/>
</dbReference>
<dbReference type="InterPro" id="IPR050194">
    <property type="entry name" value="Glycosyltransferase_grp1"/>
</dbReference>
<gene>
    <name evidence="3" type="ORF">LG649_09140</name>
</gene>
<evidence type="ECO:0000259" key="2">
    <source>
        <dbReference type="Pfam" id="PF13579"/>
    </source>
</evidence>
<dbReference type="NCBIfam" id="NF007640">
    <property type="entry name" value="PRK10307.1"/>
    <property type="match status" value="1"/>
</dbReference>
<dbReference type="Pfam" id="PF00534">
    <property type="entry name" value="Glycos_transf_1"/>
    <property type="match status" value="1"/>
</dbReference>
<feature type="domain" description="Glycosyl transferase family 1" evidence="1">
    <location>
        <begin position="225"/>
        <end position="395"/>
    </location>
</feature>
<dbReference type="PANTHER" id="PTHR45947">
    <property type="entry name" value="SULFOQUINOVOSYL TRANSFERASE SQD2"/>
    <property type="match status" value="1"/>
</dbReference>
<evidence type="ECO:0000259" key="1">
    <source>
        <dbReference type="Pfam" id="PF00534"/>
    </source>
</evidence>
<dbReference type="RefSeq" id="WP_226543523.1">
    <property type="nucleotide sequence ID" value="NZ_JAJAPW010000003.1"/>
</dbReference>
<protein>
    <submittedName>
        <fullName evidence="3">WcaI family glycosyltransferase</fullName>
    </submittedName>
</protein>
<dbReference type="AlphaFoldDB" id="A0A9X1I0K6"/>
<dbReference type="Gene3D" id="3.40.50.2000">
    <property type="entry name" value="Glycogen Phosphorylase B"/>
    <property type="match status" value="2"/>
</dbReference>
<keyword evidence="4" id="KW-1185">Reference proteome</keyword>
<evidence type="ECO:0000313" key="3">
    <source>
        <dbReference type="EMBL" id="MCB4799011.1"/>
    </source>
</evidence>
<feature type="domain" description="Glycosyltransferase subfamily 4-like N-terminal" evidence="2">
    <location>
        <begin position="20"/>
        <end position="213"/>
    </location>
</feature>
<proteinExistence type="predicted"/>
<dbReference type="InterPro" id="IPR028098">
    <property type="entry name" value="Glyco_trans_4-like_N"/>
</dbReference>
<comment type="caution">
    <text evidence="3">The sequence shown here is derived from an EMBL/GenBank/DDBJ whole genome shotgun (WGS) entry which is preliminary data.</text>
</comment>
<dbReference type="InterPro" id="IPR001296">
    <property type="entry name" value="Glyco_trans_1"/>
</dbReference>
<dbReference type="CDD" id="cd03794">
    <property type="entry name" value="GT4_WbuB-like"/>
    <property type="match status" value="1"/>
</dbReference>
<name>A0A9X1I0K6_9FLAO</name>
<sequence>MEAKTKRILLIGYNFAPEPTGIGKYSGEMIQWLAQHGYQCTVITTYPYYPYWKVQEPYYKKRFWYTKEKEEFSSGGRITTYRCPMYVPEEPTGKKRMMLDLSFMLSAFIQLLKLLFSKKSDVVMTVVPSFQFGLLGCFYKWIRGGKSVYHIQDMQIEAAQDLNMISSKKVVDILFAVERFIFKHTDIISTISEKMVSKVQAKAKKKVILFPNWSDTEFFKPLINQEDLKTEFGFKANDKVVLYSGAIGEKQGLESIIYAAETLKNQPDIKFVICGTGPYKEKLQELSQNFGLENVHFLPLQPFEKFNAFLNMADLHLVIQKAKASDLVMPSKLTTILSVGGLALITANNDSGLYALTQKYKMGRLVEAENQEALNTGIAEALNGENNEEIKQNARDYAKRYLDINSVMKDFEQVMNKN</sequence>
<dbReference type="EMBL" id="JAJAPW010000003">
    <property type="protein sequence ID" value="MCB4799011.1"/>
    <property type="molecule type" value="Genomic_DNA"/>
</dbReference>